<dbReference type="STRING" id="1618337.UT28_C0001G0277"/>
<organism evidence="2 3">
    <name type="scientific">Berkelbacteria bacterium GW2011_GWE1_39_12</name>
    <dbReference type="NCBI Taxonomy" id="1618337"/>
    <lineage>
        <taxon>Bacteria</taxon>
        <taxon>Candidatus Berkelbacteria</taxon>
    </lineage>
</organism>
<dbReference type="Gene3D" id="1.20.5.340">
    <property type="match status" value="1"/>
</dbReference>
<dbReference type="KEGG" id="bbgw:UT28_C0001G0277"/>
<accession>A0A0G4B3T6</accession>
<keyword evidence="1" id="KW-0175">Coiled coil</keyword>
<dbReference type="AlphaFoldDB" id="A0A0G4B3T6"/>
<proteinExistence type="predicted"/>
<dbReference type="Proteomes" id="UP000035648">
    <property type="component" value="Chromosome"/>
</dbReference>
<name>A0A0G4B3T6_9BACT</name>
<evidence type="ECO:0000256" key="1">
    <source>
        <dbReference type="SAM" id="Coils"/>
    </source>
</evidence>
<reference evidence="2 3" key="1">
    <citation type="journal article" date="2015" name="Nature">
        <title>rRNA introns, odd ribosomes, and small enigmatic genomes across a large radiation of phyla.</title>
        <authorList>
            <person name="Brown C.T."/>
            <person name="Hug L.A."/>
            <person name="Thomas B.C."/>
            <person name="Sharon I."/>
            <person name="Castelle C.J."/>
            <person name="Singh A."/>
            <person name="Wilkins M.J."/>
            <person name="Williams K.H."/>
            <person name="Banfield J.F."/>
        </authorList>
    </citation>
    <scope>NUCLEOTIDE SEQUENCE [LARGE SCALE GENOMIC DNA]</scope>
</reference>
<evidence type="ECO:0000313" key="3">
    <source>
        <dbReference type="Proteomes" id="UP000035648"/>
    </source>
</evidence>
<sequence length="101" mass="11810">MTNEDKKDVRLIMGEVLEQIVLPQMQEIKDTLKKHDEQFKIIDGRFNGIDERLDGIDERLDGQEEKIDDLQISLNRVETLAKSEIKFVDDLSDRVLKLEKV</sequence>
<protein>
    <recommendedName>
        <fullName evidence="4">t-SNARE coiled-coil homology domain-containing protein</fullName>
    </recommendedName>
</protein>
<evidence type="ECO:0000313" key="2">
    <source>
        <dbReference type="EMBL" id="AKM82088.1"/>
    </source>
</evidence>
<evidence type="ECO:0008006" key="4">
    <source>
        <dbReference type="Google" id="ProtNLM"/>
    </source>
</evidence>
<dbReference type="EMBL" id="CP011213">
    <property type="protein sequence ID" value="AKM82088.1"/>
    <property type="molecule type" value="Genomic_DNA"/>
</dbReference>
<feature type="coiled-coil region" evidence="1">
    <location>
        <begin position="53"/>
        <end position="80"/>
    </location>
</feature>
<gene>
    <name evidence="2" type="ORF">UT28_C0001G0277</name>
</gene>
<dbReference type="PATRIC" id="fig|1618337.4.peg.275"/>
<dbReference type="SUPFAM" id="SSF57997">
    <property type="entry name" value="Tropomyosin"/>
    <property type="match status" value="1"/>
</dbReference>